<organism evidence="2 3">
    <name type="scientific">Puccinia sorghi</name>
    <dbReference type="NCBI Taxonomy" id="27349"/>
    <lineage>
        <taxon>Eukaryota</taxon>
        <taxon>Fungi</taxon>
        <taxon>Dikarya</taxon>
        <taxon>Basidiomycota</taxon>
        <taxon>Pucciniomycotina</taxon>
        <taxon>Pucciniomycetes</taxon>
        <taxon>Pucciniales</taxon>
        <taxon>Pucciniaceae</taxon>
        <taxon>Puccinia</taxon>
    </lineage>
</organism>
<feature type="transmembrane region" description="Helical" evidence="1">
    <location>
        <begin position="275"/>
        <end position="292"/>
    </location>
</feature>
<keyword evidence="1" id="KW-0472">Membrane</keyword>
<evidence type="ECO:0000313" key="2">
    <source>
        <dbReference type="EMBL" id="KNZ52262.1"/>
    </source>
</evidence>
<dbReference type="Proteomes" id="UP000037035">
    <property type="component" value="Unassembled WGS sequence"/>
</dbReference>
<name>A0A0L6UVH6_9BASI</name>
<comment type="caution">
    <text evidence="2">The sequence shown here is derived from an EMBL/GenBank/DDBJ whole genome shotgun (WGS) entry which is preliminary data.</text>
</comment>
<dbReference type="AlphaFoldDB" id="A0A0L6UVH6"/>
<feature type="transmembrane region" description="Helical" evidence="1">
    <location>
        <begin position="250"/>
        <end position="269"/>
    </location>
</feature>
<evidence type="ECO:0000313" key="3">
    <source>
        <dbReference type="Proteomes" id="UP000037035"/>
    </source>
</evidence>
<proteinExistence type="predicted"/>
<protein>
    <submittedName>
        <fullName evidence="2">Uncharacterized protein</fullName>
    </submittedName>
</protein>
<dbReference type="EMBL" id="LAVV01008646">
    <property type="protein sequence ID" value="KNZ52262.1"/>
    <property type="molecule type" value="Genomic_DNA"/>
</dbReference>
<keyword evidence="1" id="KW-1133">Transmembrane helix</keyword>
<accession>A0A0L6UVH6</accession>
<keyword evidence="1" id="KW-0812">Transmembrane</keyword>
<evidence type="ECO:0000256" key="1">
    <source>
        <dbReference type="SAM" id="Phobius"/>
    </source>
</evidence>
<reference evidence="2 3" key="1">
    <citation type="submission" date="2015-08" db="EMBL/GenBank/DDBJ databases">
        <title>Next Generation Sequencing and Analysis of the Genome of Puccinia sorghi L Schw, the Causal Agent of Maize Common Rust.</title>
        <authorList>
            <person name="Rochi L."/>
            <person name="Burguener G."/>
            <person name="Darino M."/>
            <person name="Turjanski A."/>
            <person name="Kreff E."/>
            <person name="Dieguez M.J."/>
            <person name="Sacco F."/>
        </authorList>
    </citation>
    <scope>NUCLEOTIDE SEQUENCE [LARGE SCALE GENOMIC DNA]</scope>
    <source>
        <strain evidence="2 3">RO10H11247</strain>
    </source>
</reference>
<keyword evidence="3" id="KW-1185">Reference proteome</keyword>
<sequence length="322" mass="35984">MNYNIIKCEDYLQLLIPRHQPWQNHLKCSGAVKISHVSIETSAKEDLEVLDHLFLGGGFYFLAAKDKPKSIATNNISNGKDGPALSLGFETIFLVCGIPLRVDALNLRWFGTGFWLKVESKLKFSDTFVGVTLGVDTGGCHKSSNINGGTDSTAKFNPWSQWIVTSQTPWIRIISCILNEFFFQDLPTLVGFSLYLFDVQAHDLMAVNFRSVLLGLVCSMAFPVQNKSLTLGKIPQCCASKPAKIPHSCLYKPLLSTITLLLWSIYSIISSPTLYFTMIVTLTYTTTTLIFLNNKIYHIFIRPLVQAMVDSYYLNDLCSIPG</sequence>
<dbReference type="VEuPathDB" id="FungiDB:VP01_362g4"/>
<gene>
    <name evidence="2" type="ORF">VP01_362g4</name>
</gene>